<dbReference type="AlphaFoldDB" id="V9H7Q4"/>
<comment type="caution">
    <text evidence="3">The sequence shown here is derived from an EMBL/GenBank/DDBJ whole genome shotgun (WGS) entry which is preliminary data.</text>
</comment>
<reference evidence="3 4" key="1">
    <citation type="submission" date="2010-03" db="EMBL/GenBank/DDBJ databases">
        <authorList>
            <consortium name="The Broad Institute Genome Sequencing Platform"/>
            <person name="Ward D."/>
            <person name="Earl A."/>
            <person name="Feldgarden M."/>
            <person name="Gevers D."/>
            <person name="Young S."/>
            <person name="Zeng Q."/>
            <person name="Koehrsen M."/>
            <person name="Alvarado L."/>
            <person name="Berlin A.M."/>
            <person name="Borenstein D."/>
            <person name="Chapman S.B."/>
            <person name="Chen Z."/>
            <person name="Engels R."/>
            <person name="Freedman E."/>
            <person name="Gellesch M."/>
            <person name="Goldberg J."/>
            <person name="Griggs A."/>
            <person name="Gujja S."/>
            <person name="Heilman E.R."/>
            <person name="Heiman D.I."/>
            <person name="Hepburn T.A."/>
            <person name="Howarth C."/>
            <person name="Jen D."/>
            <person name="Larson L."/>
            <person name="Mehta T."/>
            <person name="Park D."/>
            <person name="Pearson M."/>
            <person name="Richards J."/>
            <person name="Roberts A."/>
            <person name="Saif S."/>
            <person name="Shea T.D."/>
            <person name="Shenoy N."/>
            <person name="Sisk P."/>
            <person name="Stolte C."/>
            <person name="Sykes S.N."/>
            <person name="Walk T."/>
            <person name="White J."/>
            <person name="Yandava C."/>
            <person name="Izard J."/>
            <person name="Baranova O.V."/>
            <person name="Blanton J.M."/>
            <person name="Tanner A.C."/>
            <person name="Dewhirst F."/>
            <person name="Haas B."/>
            <person name="Nusbaum C."/>
            <person name="Birren B."/>
        </authorList>
    </citation>
    <scope>NUCLEOTIDE SEQUENCE [LARGE SCALE GENOMIC DNA]</scope>
    <source>
        <strain evidence="3 4">ATCC 29453</strain>
    </source>
</reference>
<evidence type="ECO:0000313" key="3">
    <source>
        <dbReference type="EMBL" id="EFG30294.1"/>
    </source>
</evidence>
<evidence type="ECO:0000256" key="2">
    <source>
        <dbReference type="SAM" id="Phobius"/>
    </source>
</evidence>
<feature type="region of interest" description="Disordered" evidence="1">
    <location>
        <begin position="111"/>
        <end position="229"/>
    </location>
</feature>
<keyword evidence="2" id="KW-0472">Membrane</keyword>
<keyword evidence="2" id="KW-0812">Transmembrane</keyword>
<dbReference type="HOGENOM" id="CLU_1209137_0_0_4"/>
<keyword evidence="2" id="KW-1133">Transmembrane helix</keyword>
<evidence type="ECO:0000313" key="4">
    <source>
        <dbReference type="Proteomes" id="UP000017813"/>
    </source>
</evidence>
<evidence type="ECO:0000256" key="1">
    <source>
        <dbReference type="SAM" id="MobiDB-lite"/>
    </source>
</evidence>
<name>V9H7Q4_9NEIS</name>
<feature type="compositionally biased region" description="Polar residues" evidence="1">
    <location>
        <begin position="122"/>
        <end position="139"/>
    </location>
</feature>
<dbReference type="KEGG" id="smur:BWP33_12155"/>
<feature type="transmembrane region" description="Helical" evidence="2">
    <location>
        <begin position="20"/>
        <end position="44"/>
    </location>
</feature>
<protein>
    <submittedName>
        <fullName evidence="3">Uncharacterized protein</fullName>
    </submittedName>
</protein>
<dbReference type="RefSeq" id="WP_002642798.1">
    <property type="nucleotide sequence ID" value="NZ_CP019448.1"/>
</dbReference>
<keyword evidence="4" id="KW-1185">Reference proteome</keyword>
<organism evidence="3 4">
    <name type="scientific">Simonsiella muelleri ATCC 29453</name>
    <dbReference type="NCBI Taxonomy" id="641147"/>
    <lineage>
        <taxon>Bacteria</taxon>
        <taxon>Pseudomonadati</taxon>
        <taxon>Pseudomonadota</taxon>
        <taxon>Betaproteobacteria</taxon>
        <taxon>Neisseriales</taxon>
        <taxon>Neisseriaceae</taxon>
        <taxon>Simonsiella</taxon>
    </lineage>
</organism>
<dbReference type="Proteomes" id="UP000017813">
    <property type="component" value="Unassembled WGS sequence"/>
</dbReference>
<dbReference type="eggNOG" id="ENOG5033EYI">
    <property type="taxonomic scope" value="Bacteria"/>
</dbReference>
<proteinExistence type="predicted"/>
<accession>V9H7Q4</accession>
<sequence length="229" mass="25340">MSYEYEDYENDDEPRRKMSLGTILLSLLLLGTVVVIGLIVLVYFKLTSIDTKPINTNPATMTAPVQPVEKMSPDGKRVIQSPMYANTANGASVPATSSAAVARSKDADDAVKNLRDNGDGVVSNTMPLENSRSLTNGATQAKKPRRRRENNGNNDTMPIPTTRNRNNHSYDTQDEIPLQPINRGERPLTPRRSNNSNSENHSAQRAAPQAERPLAPIRQKQSEEINELF</sequence>
<gene>
    <name evidence="3" type="ORF">HMPREF9021_01791</name>
</gene>
<reference evidence="3 4" key="2">
    <citation type="submission" date="2011-10" db="EMBL/GenBank/DDBJ databases">
        <title>The Genome Sequence of Simonsiella muelleri ATCC 29453.</title>
        <authorList>
            <consortium name="The Broad Institute Genome Sequencing Platform"/>
            <consortium name="The Broad Institute Genome Sequencing Center for Infectious Disease"/>
            <person name="Earl A."/>
            <person name="Ward D."/>
            <person name="Feldgarden M."/>
            <person name="Gevers D."/>
            <person name="Izard J."/>
            <person name="Baranova O.V."/>
            <person name="Blanton J.M."/>
            <person name="Tanner A.C."/>
            <person name="Dewhirst F."/>
            <person name="Young S.K."/>
            <person name="Zeng Q."/>
            <person name="Gargeya S."/>
            <person name="Fitzgerald M."/>
            <person name="Haas B."/>
            <person name="Abouelleil A."/>
            <person name="Alvarado L."/>
            <person name="Arachchi H.M."/>
            <person name="Berlin A."/>
            <person name="Brown A."/>
            <person name="Chapman S.B."/>
            <person name="Chen Z."/>
            <person name="Dunbar C."/>
            <person name="Freedman E."/>
            <person name="Gearin G."/>
            <person name="Goldberg J."/>
            <person name="Griggs A."/>
            <person name="Gujja S."/>
            <person name="Heiman D."/>
            <person name="Howarth C."/>
            <person name="Larson L."/>
            <person name="Lui A."/>
            <person name="MacDonald P.J.P."/>
            <person name="Montmayeur A."/>
            <person name="Murphy C."/>
            <person name="Neiman D."/>
            <person name="Pearson M."/>
            <person name="Priest M."/>
            <person name="Roberts A."/>
            <person name="Saif S."/>
            <person name="Shea T."/>
            <person name="Shenoy N."/>
            <person name="Sisk P."/>
            <person name="Stolte C."/>
            <person name="Sykes S."/>
            <person name="Wortman J."/>
            <person name="Nusbaum C."/>
            <person name="Birren B."/>
        </authorList>
    </citation>
    <scope>NUCLEOTIDE SEQUENCE [LARGE SCALE GENOMIC DNA]</scope>
    <source>
        <strain evidence="3 4">ATCC 29453</strain>
    </source>
</reference>
<dbReference type="EMBL" id="ADCY02000053">
    <property type="protein sequence ID" value="EFG30294.1"/>
    <property type="molecule type" value="Genomic_DNA"/>
</dbReference>
<feature type="compositionally biased region" description="Polar residues" evidence="1">
    <location>
        <begin position="151"/>
        <end position="170"/>
    </location>
</feature>